<evidence type="ECO:0000313" key="1">
    <source>
        <dbReference type="EMBL" id="KAG0459183.1"/>
    </source>
</evidence>
<organism evidence="1 2">
    <name type="scientific">Vanilla planifolia</name>
    <name type="common">Vanilla</name>
    <dbReference type="NCBI Taxonomy" id="51239"/>
    <lineage>
        <taxon>Eukaryota</taxon>
        <taxon>Viridiplantae</taxon>
        <taxon>Streptophyta</taxon>
        <taxon>Embryophyta</taxon>
        <taxon>Tracheophyta</taxon>
        <taxon>Spermatophyta</taxon>
        <taxon>Magnoliopsida</taxon>
        <taxon>Liliopsida</taxon>
        <taxon>Asparagales</taxon>
        <taxon>Orchidaceae</taxon>
        <taxon>Vanilloideae</taxon>
        <taxon>Vanilleae</taxon>
        <taxon>Vanilla</taxon>
    </lineage>
</organism>
<evidence type="ECO:0000313" key="2">
    <source>
        <dbReference type="Proteomes" id="UP000639772"/>
    </source>
</evidence>
<protein>
    <submittedName>
        <fullName evidence="1">Uncharacterized protein</fullName>
    </submittedName>
</protein>
<proteinExistence type="predicted"/>
<sequence length="105" mass="11999">MKMFCESMRGPGCVKTTHDLQLEVSKFSKCIGDLRNAIWSFLVLEYTSLNKHRNDMSTHTMICKVYIVTKRLVQVTYGVTFVIRFAKDVVVAKEIAKKTTCSSKN</sequence>
<gene>
    <name evidence="1" type="ORF">HPP92_022311</name>
</gene>
<dbReference type="AlphaFoldDB" id="A0A835PY01"/>
<dbReference type="EMBL" id="JADCNM010000012">
    <property type="protein sequence ID" value="KAG0459183.1"/>
    <property type="molecule type" value="Genomic_DNA"/>
</dbReference>
<reference evidence="1 2" key="1">
    <citation type="journal article" date="2020" name="Nat. Food">
        <title>A phased Vanilla planifolia genome enables genetic improvement of flavour and production.</title>
        <authorList>
            <person name="Hasing T."/>
            <person name="Tang H."/>
            <person name="Brym M."/>
            <person name="Khazi F."/>
            <person name="Huang T."/>
            <person name="Chambers A.H."/>
        </authorList>
    </citation>
    <scope>NUCLEOTIDE SEQUENCE [LARGE SCALE GENOMIC DNA]</scope>
    <source>
        <tissue evidence="1">Leaf</tissue>
    </source>
</reference>
<accession>A0A835PY01</accession>
<comment type="caution">
    <text evidence="1">The sequence shown here is derived from an EMBL/GenBank/DDBJ whole genome shotgun (WGS) entry which is preliminary data.</text>
</comment>
<dbReference type="Proteomes" id="UP000639772">
    <property type="component" value="Chromosome 12"/>
</dbReference>
<name>A0A835PY01_VANPL</name>